<reference evidence="3" key="2">
    <citation type="submission" date="2007-04" db="EMBL/GenBank/DDBJ databases">
        <title>Complete genome sequence of the nitrogen-fixing bacterium Azorhizobium caulinodans ORS571.</title>
        <authorList>
            <person name="Lee K.B."/>
            <person name="Backer P.D."/>
            <person name="Aono T."/>
            <person name="Liu C.T."/>
            <person name="Suzuki S."/>
            <person name="Suzuki T."/>
            <person name="Kaneko T."/>
            <person name="Yamada M."/>
            <person name="Tabata S."/>
            <person name="Kupfer D.M."/>
            <person name="Najar F.Z."/>
            <person name="Wiley G.B."/>
            <person name="Roe B."/>
            <person name="Binnewies T."/>
            <person name="Ussery D."/>
            <person name="Vereecke D."/>
            <person name="Gevers D."/>
            <person name="Holsters M."/>
            <person name="Oyaizu H."/>
        </authorList>
    </citation>
    <scope>NUCLEOTIDE SEQUENCE [LARGE SCALE GENOMIC DNA]</scope>
    <source>
        <strain evidence="3">ATCC 43989 / DSM 5975 / JCM 20966 / LMG 6465 / NBRC 14845 / NCIMB 13405 / ORS 571</strain>
    </source>
</reference>
<gene>
    <name evidence="2" type="ordered locus">AZC_0167</name>
</gene>
<evidence type="ECO:0000256" key="1">
    <source>
        <dbReference type="SAM" id="SignalP"/>
    </source>
</evidence>
<feature type="signal peptide" evidence="1">
    <location>
        <begin position="1"/>
        <end position="39"/>
    </location>
</feature>
<proteinExistence type="predicted"/>
<reference evidence="2 3" key="1">
    <citation type="journal article" date="2007" name="Appl. Environ. Microbiol.">
        <title>Rhizobial factors required for stem nodule maturation and maintenance in Sesbania rostrata-Azorhizobium caulinodans ORS571 symbiosis.</title>
        <authorList>
            <person name="Suzuki S."/>
            <person name="Aono T."/>
            <person name="Lee KB."/>
            <person name="Suzuki T."/>
            <person name="Liu CT."/>
            <person name="Miwa H."/>
            <person name="Wakao S."/>
            <person name="Iki T."/>
            <person name="Oyaizu H."/>
        </authorList>
    </citation>
    <scope>NUCLEOTIDE SEQUENCE [LARGE SCALE GENOMIC DNA]</scope>
    <source>
        <strain evidence="3">ATCC 43989 / DSM 5975 / JCM 20966 / LMG 6465 / NBRC 14845 / NCIMB 13405 / ORS 571</strain>
    </source>
</reference>
<name>A8IH31_AZOC5</name>
<dbReference type="Proteomes" id="UP000000270">
    <property type="component" value="Chromosome"/>
</dbReference>
<dbReference type="EMBL" id="AP009384">
    <property type="protein sequence ID" value="BAF86165.1"/>
    <property type="molecule type" value="Genomic_DNA"/>
</dbReference>
<dbReference type="GO" id="GO:0016020">
    <property type="term" value="C:membrane"/>
    <property type="evidence" value="ECO:0007669"/>
    <property type="project" value="InterPro"/>
</dbReference>
<accession>A8IH31</accession>
<evidence type="ECO:0000313" key="2">
    <source>
        <dbReference type="EMBL" id="BAF86165.1"/>
    </source>
</evidence>
<protein>
    <recommendedName>
        <fullName evidence="4">Cysteine rich repeat protein</fullName>
    </recommendedName>
</protein>
<reference evidence="2 3" key="5">
    <citation type="journal article" date="2010" name="Appl. Environ. Microbiol.">
        <title>phrR-like gene praR of Azorhizobium caulinodans ORS571 is essential for symbiosis with Sesbania rostrata and is involved in expression of reb genes.</title>
        <authorList>
            <person name="Akiba N."/>
            <person name="Aono T."/>
            <person name="Toyazaki H."/>
            <person name="Sato S."/>
            <person name="Oyaizu H."/>
        </authorList>
    </citation>
    <scope>NUCLEOTIDE SEQUENCE [LARGE SCALE GENOMIC DNA]</scope>
    <source>
        <strain evidence="3">ATCC 43989 / DSM 5975 / JCM 20966 / LMG 6465 / NBRC 14845 / NCIMB 13405 / ORS 571</strain>
    </source>
</reference>
<evidence type="ECO:0000313" key="3">
    <source>
        <dbReference type="Proteomes" id="UP000000270"/>
    </source>
</evidence>
<reference evidence="2 3" key="4">
    <citation type="journal article" date="2009" name="Appl. Environ. Microbiol.">
        <title>Comparative genome-wide transcriptional profiling of Azorhizobium caulinodans ORS571 grown under free-living and symbiotic conditions.</title>
        <authorList>
            <person name="Tsukada S."/>
            <person name="Aono T."/>
            <person name="Akiba N."/>
            <person name="Lee KB."/>
            <person name="Liu CT."/>
            <person name="Toyazaki H."/>
            <person name="Oyaizu H."/>
        </authorList>
    </citation>
    <scope>NUCLEOTIDE SEQUENCE [LARGE SCALE GENOMIC DNA]</scope>
    <source>
        <strain evidence="3">ATCC 43989 / DSM 5975 / JCM 20966 / LMG 6465 / NBRC 14845 / NCIMB 13405 / ORS 571</strain>
    </source>
</reference>
<dbReference type="HOGENOM" id="CLU_145244_2_0_5"/>
<evidence type="ECO:0008006" key="4">
    <source>
        <dbReference type="Google" id="ProtNLM"/>
    </source>
</evidence>
<keyword evidence="3" id="KW-1185">Reference proteome</keyword>
<dbReference type="InterPro" id="IPR001893">
    <property type="entry name" value="Cys-rich_GLG1_repeat"/>
</dbReference>
<dbReference type="STRING" id="438753.AZC_0167"/>
<dbReference type="AlphaFoldDB" id="A8IH31"/>
<dbReference type="Pfam" id="PF00839">
    <property type="entry name" value="Cys_rich_FGFR"/>
    <property type="match status" value="1"/>
</dbReference>
<feature type="chain" id="PRO_5002721019" description="Cysteine rich repeat protein" evidence="1">
    <location>
        <begin position="40"/>
        <end position="98"/>
    </location>
</feature>
<dbReference type="eggNOG" id="ENOG50302MG">
    <property type="taxonomic scope" value="Bacteria"/>
</dbReference>
<organism evidence="2 3">
    <name type="scientific">Azorhizobium caulinodans (strain ATCC 43989 / DSM 5975 / JCM 20966 / LMG 6465 / NBRC 14845 / NCIMB 13405 / ORS 571)</name>
    <dbReference type="NCBI Taxonomy" id="438753"/>
    <lineage>
        <taxon>Bacteria</taxon>
        <taxon>Pseudomonadati</taxon>
        <taxon>Pseudomonadota</taxon>
        <taxon>Alphaproteobacteria</taxon>
        <taxon>Hyphomicrobiales</taxon>
        <taxon>Xanthobacteraceae</taxon>
        <taxon>Azorhizobium</taxon>
    </lineage>
</organism>
<keyword evidence="1" id="KW-0732">Signal</keyword>
<sequence>MWRMKMRSNTRALRLRDLLLPAVLLVPVAVSAISAPAAAQNAQAQQMFQKACGSDVKKYCSDVQPGGGRIIQCIKANEASLSDTCKSALVQIKAQSGR</sequence>
<reference evidence="2 3" key="6">
    <citation type="journal article" date="2011" name="Appl. Environ. Microbiol.">
        <title>Involvement of the azorhizobial chromosome partition gene (parA) in the onset of bacteroid differentiation during Sesbania rostrata stem nodule development.</title>
        <authorList>
            <person name="Liu CT."/>
            <person name="Lee KB."/>
            <person name="Wang YS."/>
            <person name="Peng MH."/>
            <person name="Lee KT."/>
            <person name="Suzuki S."/>
            <person name="Suzuki T."/>
            <person name="Oyaizu H."/>
        </authorList>
    </citation>
    <scope>NUCLEOTIDE SEQUENCE [LARGE SCALE GENOMIC DNA]</scope>
    <source>
        <strain evidence="3">ATCC 43989 / DSM 5975 / JCM 20966 / LMG 6465 / NBRC 14845 / NCIMB 13405 / ORS 571</strain>
    </source>
</reference>
<dbReference type="KEGG" id="azc:AZC_0167"/>
<reference evidence="2 3" key="3">
    <citation type="journal article" date="2008" name="BMC Genomics">
        <title>The genome of the versatile nitrogen fixer Azorhizobium caulinodans ORS571.</title>
        <authorList>
            <person name="Lee KB."/>
            <person name="Backer P.D."/>
            <person name="Aono T."/>
            <person name="Liu CT."/>
            <person name="Suzuki S."/>
            <person name="Suzuki T."/>
            <person name="Kaneko T."/>
            <person name="Yamada M."/>
            <person name="Tabata S."/>
            <person name="Kupfer D.M."/>
            <person name="Najar F.Z."/>
            <person name="Wiley G.B."/>
            <person name="Roe B."/>
            <person name="Binnewies T.T."/>
            <person name="Ussery D.W."/>
            <person name="D'Haeze W."/>
            <person name="Herder J.D."/>
            <person name="Gevers D."/>
            <person name="Vereecke D."/>
            <person name="Holsters M."/>
            <person name="Oyaizu H."/>
        </authorList>
    </citation>
    <scope>NUCLEOTIDE SEQUENCE [LARGE SCALE GENOMIC DNA]</scope>
    <source>
        <strain evidence="3">ATCC 43989 / DSM 5975 / JCM 20966 / LMG 6465 / NBRC 14845 / NCIMB 13405 / ORS 571</strain>
    </source>
</reference>